<dbReference type="InterPro" id="IPR038494">
    <property type="entry name" value="IGPD_sf"/>
</dbReference>
<comment type="subcellular location">
    <subcellularLocation>
        <location evidence="5">Cytoplasm</location>
    </subcellularLocation>
</comment>
<comment type="pathway">
    <text evidence="1 5">Amino-acid biosynthesis; L-histidine biosynthesis; L-histidine from 5-phospho-alpha-D-ribose 1-diphosphate: step 6/9.</text>
</comment>
<dbReference type="RefSeq" id="WP_338737420.1">
    <property type="nucleotide sequence ID" value="NZ_CP146612.1"/>
</dbReference>
<reference evidence="6 7" key="1">
    <citation type="submission" date="2024-03" db="EMBL/GenBank/DDBJ databases">
        <title>A Dehalogenimonas Isolated from Estuarine Sediments Dihaloeliminates Chlorinated Alkanes.</title>
        <authorList>
            <person name="Yang Y."/>
            <person name="Wang H."/>
        </authorList>
    </citation>
    <scope>NUCLEOTIDE SEQUENCE [LARGE SCALE GENOMIC DNA]</scope>
    <source>
        <strain evidence="6 7">W</strain>
    </source>
</reference>
<evidence type="ECO:0000313" key="6">
    <source>
        <dbReference type="EMBL" id="WWX25280.1"/>
    </source>
</evidence>
<gene>
    <name evidence="5 6" type="primary">hisB</name>
    <name evidence="6" type="ORF">V8247_08490</name>
</gene>
<evidence type="ECO:0000256" key="2">
    <source>
        <dbReference type="ARBA" id="ARBA00022605"/>
    </source>
</evidence>
<protein>
    <recommendedName>
        <fullName evidence="5">Imidazoleglycerol-phosphate dehydratase</fullName>
        <shortName evidence="5">IGPD</shortName>
        <ecNumber evidence="5">4.2.1.19</ecNumber>
    </recommendedName>
</protein>
<dbReference type="PANTHER" id="PTHR23133:SF2">
    <property type="entry name" value="IMIDAZOLEGLYCEROL-PHOSPHATE DEHYDRATASE"/>
    <property type="match status" value="1"/>
</dbReference>
<comment type="similarity">
    <text evidence="5">Belongs to the imidazoleglycerol-phosphate dehydratase family.</text>
</comment>
<keyword evidence="2 5" id="KW-0028">Amino-acid biosynthesis</keyword>
<dbReference type="SUPFAM" id="SSF54211">
    <property type="entry name" value="Ribosomal protein S5 domain 2-like"/>
    <property type="match status" value="2"/>
</dbReference>
<keyword evidence="4 5" id="KW-0456">Lyase</keyword>
<evidence type="ECO:0000256" key="3">
    <source>
        <dbReference type="ARBA" id="ARBA00023102"/>
    </source>
</evidence>
<evidence type="ECO:0000313" key="7">
    <source>
        <dbReference type="Proteomes" id="UP001375370"/>
    </source>
</evidence>
<dbReference type="NCBIfam" id="NF002111">
    <property type="entry name" value="PRK00951.2-1"/>
    <property type="match status" value="1"/>
</dbReference>
<sequence length="196" mass="21394">MTERIATIKRDTRETTISVSINLDGHGVDEMRTGIRLFDHMLAQIARHGIMDISVSATGDDVHHLVEDIGISLGQAFNQALGNKKGLVRIADATVPMDESLATVVVDLGGRGYSVLNMDFENNDMSDFPADLLRHFLESFAAEGRLNLHAGVAYGTNDHHKAEAVFKALGRALDKATRIDPRIADKLPSTKEFVEG</sequence>
<dbReference type="HAMAP" id="MF_00076">
    <property type="entry name" value="HisB"/>
    <property type="match status" value="1"/>
</dbReference>
<dbReference type="Proteomes" id="UP001375370">
    <property type="component" value="Chromosome"/>
</dbReference>
<dbReference type="InterPro" id="IPR020568">
    <property type="entry name" value="Ribosomal_Su5_D2-typ_SF"/>
</dbReference>
<dbReference type="Pfam" id="PF00475">
    <property type="entry name" value="IGPD"/>
    <property type="match status" value="1"/>
</dbReference>
<keyword evidence="5" id="KW-0963">Cytoplasm</keyword>
<dbReference type="EMBL" id="CP146612">
    <property type="protein sequence ID" value="WWX25280.1"/>
    <property type="molecule type" value="Genomic_DNA"/>
</dbReference>
<comment type="catalytic activity">
    <reaction evidence="5">
        <text>D-erythro-1-(imidazol-4-yl)glycerol 3-phosphate = 3-(imidazol-4-yl)-2-oxopropyl phosphate + H2O</text>
        <dbReference type="Rhea" id="RHEA:11040"/>
        <dbReference type="ChEBI" id="CHEBI:15377"/>
        <dbReference type="ChEBI" id="CHEBI:57766"/>
        <dbReference type="ChEBI" id="CHEBI:58278"/>
        <dbReference type="EC" id="4.2.1.19"/>
    </reaction>
</comment>
<dbReference type="EC" id="4.2.1.19" evidence="5"/>
<evidence type="ECO:0000256" key="4">
    <source>
        <dbReference type="ARBA" id="ARBA00023239"/>
    </source>
</evidence>
<dbReference type="InterPro" id="IPR020565">
    <property type="entry name" value="ImidazoleglycerP_deHydtase_CS"/>
</dbReference>
<proteinExistence type="inferred from homology"/>
<dbReference type="GO" id="GO:0004424">
    <property type="term" value="F:imidazoleglycerol-phosphate dehydratase activity"/>
    <property type="evidence" value="ECO:0007669"/>
    <property type="project" value="UniProtKB-EC"/>
</dbReference>
<evidence type="ECO:0000256" key="5">
    <source>
        <dbReference type="HAMAP-Rule" id="MF_00076"/>
    </source>
</evidence>
<dbReference type="InterPro" id="IPR000807">
    <property type="entry name" value="ImidazoleglycerolP_deHydtase"/>
</dbReference>
<dbReference type="NCBIfam" id="NF002116">
    <property type="entry name" value="PRK00951.2-6"/>
    <property type="match status" value="1"/>
</dbReference>
<dbReference type="CDD" id="cd07914">
    <property type="entry name" value="IGPD"/>
    <property type="match status" value="1"/>
</dbReference>
<name>A0ABZ2J305_9CHLR</name>
<dbReference type="PANTHER" id="PTHR23133">
    <property type="entry name" value="IMIDAZOLEGLYCEROL-PHOSPHATE DEHYDRATASE HIS7"/>
    <property type="match status" value="1"/>
</dbReference>
<organism evidence="6 7">
    <name type="scientific">Candidatus Dehalogenimonas loeffleri</name>
    <dbReference type="NCBI Taxonomy" id="3127115"/>
    <lineage>
        <taxon>Bacteria</taxon>
        <taxon>Bacillati</taxon>
        <taxon>Chloroflexota</taxon>
        <taxon>Dehalococcoidia</taxon>
        <taxon>Dehalococcoidales</taxon>
        <taxon>Dehalococcoidaceae</taxon>
        <taxon>Dehalogenimonas</taxon>
    </lineage>
</organism>
<accession>A0ABZ2J305</accession>
<keyword evidence="3 5" id="KW-0368">Histidine biosynthesis</keyword>
<dbReference type="PROSITE" id="PS00955">
    <property type="entry name" value="IGP_DEHYDRATASE_2"/>
    <property type="match status" value="1"/>
</dbReference>
<keyword evidence="7" id="KW-1185">Reference proteome</keyword>
<evidence type="ECO:0000256" key="1">
    <source>
        <dbReference type="ARBA" id="ARBA00005047"/>
    </source>
</evidence>
<dbReference type="Gene3D" id="3.30.230.40">
    <property type="entry name" value="Imidazole glycerol phosphate dehydratase, domain 1"/>
    <property type="match status" value="2"/>
</dbReference>